<dbReference type="EMBL" id="OZ034819">
    <property type="protein sequence ID" value="CAL1394148.1"/>
    <property type="molecule type" value="Genomic_DNA"/>
</dbReference>
<sequence length="133" mass="15696">MLLRSRFWRIYSKRRRCLILHQTWGKQYRGNILALLEMRRARNSCACFLTPAQNPSRCCCARDLFLPAPNAADVEGFLTMSPMPHPQSNKRKPRNELCLVKMRGERNFSDIESNLWRRDFQSCVCGTDMTYEF</sequence>
<protein>
    <submittedName>
        <fullName evidence="1">Uncharacterized protein</fullName>
    </submittedName>
</protein>
<dbReference type="Proteomes" id="UP001497516">
    <property type="component" value="Chromosome 6"/>
</dbReference>
<evidence type="ECO:0000313" key="1">
    <source>
        <dbReference type="EMBL" id="CAL1394148.1"/>
    </source>
</evidence>
<keyword evidence="2" id="KW-1185">Reference proteome</keyword>
<organism evidence="1 2">
    <name type="scientific">Linum trigynum</name>
    <dbReference type="NCBI Taxonomy" id="586398"/>
    <lineage>
        <taxon>Eukaryota</taxon>
        <taxon>Viridiplantae</taxon>
        <taxon>Streptophyta</taxon>
        <taxon>Embryophyta</taxon>
        <taxon>Tracheophyta</taxon>
        <taxon>Spermatophyta</taxon>
        <taxon>Magnoliopsida</taxon>
        <taxon>eudicotyledons</taxon>
        <taxon>Gunneridae</taxon>
        <taxon>Pentapetalae</taxon>
        <taxon>rosids</taxon>
        <taxon>fabids</taxon>
        <taxon>Malpighiales</taxon>
        <taxon>Linaceae</taxon>
        <taxon>Linum</taxon>
    </lineage>
</organism>
<evidence type="ECO:0000313" key="2">
    <source>
        <dbReference type="Proteomes" id="UP001497516"/>
    </source>
</evidence>
<dbReference type="AlphaFoldDB" id="A0AAV2F8N8"/>
<reference evidence="1 2" key="1">
    <citation type="submission" date="2024-04" db="EMBL/GenBank/DDBJ databases">
        <authorList>
            <person name="Fracassetti M."/>
        </authorList>
    </citation>
    <scope>NUCLEOTIDE SEQUENCE [LARGE SCALE GENOMIC DNA]</scope>
</reference>
<proteinExistence type="predicted"/>
<name>A0AAV2F8N8_9ROSI</name>
<accession>A0AAV2F8N8</accession>
<gene>
    <name evidence="1" type="ORF">LTRI10_LOCUS34669</name>
</gene>